<evidence type="ECO:0000313" key="2">
    <source>
        <dbReference type="Proteomes" id="UP001292094"/>
    </source>
</evidence>
<dbReference type="AlphaFoldDB" id="A0AAE1PQE9"/>
<proteinExistence type="predicted"/>
<name>A0AAE1PQE9_9EUCA</name>
<protein>
    <submittedName>
        <fullName evidence="1">Uncharacterized protein</fullName>
    </submittedName>
</protein>
<gene>
    <name evidence="1" type="ORF">Pmani_016390</name>
</gene>
<organism evidence="1 2">
    <name type="scientific">Petrolisthes manimaculis</name>
    <dbReference type="NCBI Taxonomy" id="1843537"/>
    <lineage>
        <taxon>Eukaryota</taxon>
        <taxon>Metazoa</taxon>
        <taxon>Ecdysozoa</taxon>
        <taxon>Arthropoda</taxon>
        <taxon>Crustacea</taxon>
        <taxon>Multicrustacea</taxon>
        <taxon>Malacostraca</taxon>
        <taxon>Eumalacostraca</taxon>
        <taxon>Eucarida</taxon>
        <taxon>Decapoda</taxon>
        <taxon>Pleocyemata</taxon>
        <taxon>Anomura</taxon>
        <taxon>Galatheoidea</taxon>
        <taxon>Porcellanidae</taxon>
        <taxon>Petrolisthes</taxon>
    </lineage>
</organism>
<comment type="caution">
    <text evidence="1">The sequence shown here is derived from an EMBL/GenBank/DDBJ whole genome shotgun (WGS) entry which is preliminary data.</text>
</comment>
<dbReference type="Proteomes" id="UP001292094">
    <property type="component" value="Unassembled WGS sequence"/>
</dbReference>
<accession>A0AAE1PQE9</accession>
<dbReference type="EMBL" id="JAWZYT010001438">
    <property type="protein sequence ID" value="KAK4312176.1"/>
    <property type="molecule type" value="Genomic_DNA"/>
</dbReference>
<keyword evidence="2" id="KW-1185">Reference proteome</keyword>
<sequence length="223" mass="24499">MPAPLALPAPVIFAACPICPCRTSRRACPAPPHLATLSAPVAAPRTLRLTSSSRRRRDGSWPQPQRPFTVHCCCHYHHVATITPIPIRETGGGNRKACTRPASRERINYHIRHSGLGDGRGLGLVTCLALGCLTWPGLTFACQPSFALLSVVLFTMSTGDVALCRHQFSRGMAFYSTLEGASIRHLSQHFKIYDSMQPLNSAARYTNHHKTPNIILHLKPHDI</sequence>
<reference evidence="1" key="1">
    <citation type="submission" date="2023-11" db="EMBL/GenBank/DDBJ databases">
        <title>Genome assemblies of two species of porcelain crab, Petrolisthes cinctipes and Petrolisthes manimaculis (Anomura: Porcellanidae).</title>
        <authorList>
            <person name="Angst P."/>
        </authorList>
    </citation>
    <scope>NUCLEOTIDE SEQUENCE</scope>
    <source>
        <strain evidence="1">PB745_02</strain>
        <tissue evidence="1">Gill</tissue>
    </source>
</reference>
<evidence type="ECO:0000313" key="1">
    <source>
        <dbReference type="EMBL" id="KAK4312176.1"/>
    </source>
</evidence>